<proteinExistence type="predicted"/>
<organism evidence="5 6">
    <name type="scientific">Artemisia annua</name>
    <name type="common">Sweet wormwood</name>
    <dbReference type="NCBI Taxonomy" id="35608"/>
    <lineage>
        <taxon>Eukaryota</taxon>
        <taxon>Viridiplantae</taxon>
        <taxon>Streptophyta</taxon>
        <taxon>Embryophyta</taxon>
        <taxon>Tracheophyta</taxon>
        <taxon>Spermatophyta</taxon>
        <taxon>Magnoliopsida</taxon>
        <taxon>eudicotyledons</taxon>
        <taxon>Gunneridae</taxon>
        <taxon>Pentapetalae</taxon>
        <taxon>asterids</taxon>
        <taxon>campanulids</taxon>
        <taxon>Asterales</taxon>
        <taxon>Asteraceae</taxon>
        <taxon>Asteroideae</taxon>
        <taxon>Anthemideae</taxon>
        <taxon>Artemisiinae</taxon>
        <taxon>Artemisia</taxon>
    </lineage>
</organism>
<dbReference type="GO" id="GO:0042721">
    <property type="term" value="C:TIM22 mitochondrial import inner membrane insertion complex"/>
    <property type="evidence" value="ECO:0007669"/>
    <property type="project" value="InterPro"/>
</dbReference>
<protein>
    <submittedName>
        <fullName evidence="5">Uncharacterized protein</fullName>
    </submittedName>
</protein>
<gene>
    <name evidence="5" type="ORF">CTI12_AA206410</name>
</gene>
<evidence type="ECO:0000313" key="5">
    <source>
        <dbReference type="EMBL" id="PWA79386.1"/>
    </source>
</evidence>
<keyword evidence="6" id="KW-1185">Reference proteome</keyword>
<keyword evidence="4" id="KW-0472">Membrane</keyword>
<dbReference type="GO" id="GO:0045039">
    <property type="term" value="P:protein insertion into mitochondrial inner membrane"/>
    <property type="evidence" value="ECO:0007669"/>
    <property type="project" value="InterPro"/>
</dbReference>
<dbReference type="OrthoDB" id="1749075at2759"/>
<evidence type="ECO:0000313" key="6">
    <source>
        <dbReference type="Proteomes" id="UP000245207"/>
    </source>
</evidence>
<dbReference type="PANTHER" id="PTHR14110">
    <property type="entry name" value="MITOCHONDRIAL IMPORT INNER MEMBRANE TRANSLOCASE SUBUNIT TIM22"/>
    <property type="match status" value="1"/>
</dbReference>
<dbReference type="EMBL" id="PKPP01001863">
    <property type="protein sequence ID" value="PWA79386.1"/>
    <property type="molecule type" value="Genomic_DNA"/>
</dbReference>
<keyword evidence="2" id="KW-0812">Transmembrane</keyword>
<comment type="caution">
    <text evidence="5">The sequence shown here is derived from an EMBL/GenBank/DDBJ whole genome shotgun (WGS) entry which is preliminary data.</text>
</comment>
<reference evidence="5 6" key="1">
    <citation type="journal article" date="2018" name="Mol. Plant">
        <title>The genome of Artemisia annua provides insight into the evolution of Asteraceae family and artemisinin biosynthesis.</title>
        <authorList>
            <person name="Shen Q."/>
            <person name="Zhang L."/>
            <person name="Liao Z."/>
            <person name="Wang S."/>
            <person name="Yan T."/>
            <person name="Shi P."/>
            <person name="Liu M."/>
            <person name="Fu X."/>
            <person name="Pan Q."/>
            <person name="Wang Y."/>
            <person name="Lv Z."/>
            <person name="Lu X."/>
            <person name="Zhang F."/>
            <person name="Jiang W."/>
            <person name="Ma Y."/>
            <person name="Chen M."/>
            <person name="Hao X."/>
            <person name="Li L."/>
            <person name="Tang Y."/>
            <person name="Lv G."/>
            <person name="Zhou Y."/>
            <person name="Sun X."/>
            <person name="Brodelius P.E."/>
            <person name="Rose J.K.C."/>
            <person name="Tang K."/>
        </authorList>
    </citation>
    <scope>NUCLEOTIDE SEQUENCE [LARGE SCALE GENOMIC DNA]</scope>
    <source>
        <strain evidence="6">cv. Huhao1</strain>
        <tissue evidence="5">Leaf</tissue>
    </source>
</reference>
<sequence length="433" mass="48285">MEKGNGWVNENPITKLVGKRIRNETSYNKWLAEQSLPVEVSVVTATSTVSYAALSGLFDLLVDKFRLVDKLSQQKERDIILKHAPTGFRPFLLSYFSGSPLITARNFGLFFGLRDGVSCVMKRLGGQEDVSTSMVAGFGSGVVLSLVTGTRGPPIIPIGVCCGLFSVAIYKVTMLLLPSPFVEKSILRPLEQAFTENHMKEEEKSTKLLVEDVSYNETRDILFGLCLDENEKNVTGDKTLSLLTKRQVSRFTSQDYLGNKVLEVVLQGGGSILLGLLEIVFFYHKVLGVSVLSFKGDKFLQEVSTSSFRFLGNQVLVVLRRQVSNSFRQSSDDSLVYYWKYAPDYMGFSYKSKAEIWVTKGLLDEAKENILGMEIFRTQSGNTLRVSRFRKWKSTSRLMTSRGTIGQSGKGNRCFGVWVTFCGEVVASISIKT</sequence>
<keyword evidence="3" id="KW-1133">Transmembrane helix</keyword>
<evidence type="ECO:0000256" key="2">
    <source>
        <dbReference type="ARBA" id="ARBA00022692"/>
    </source>
</evidence>
<evidence type="ECO:0000256" key="1">
    <source>
        <dbReference type="ARBA" id="ARBA00004141"/>
    </source>
</evidence>
<dbReference type="GO" id="GO:0008320">
    <property type="term" value="F:protein transmembrane transporter activity"/>
    <property type="evidence" value="ECO:0007669"/>
    <property type="project" value="TreeGrafter"/>
</dbReference>
<dbReference type="Proteomes" id="UP000245207">
    <property type="component" value="Unassembled WGS sequence"/>
</dbReference>
<dbReference type="PANTHER" id="PTHR14110:SF6">
    <property type="entry name" value="OS04G0405100 PROTEIN"/>
    <property type="match status" value="1"/>
</dbReference>
<accession>A0A2U1P0V6</accession>
<comment type="subcellular location">
    <subcellularLocation>
        <location evidence="1">Membrane</location>
        <topology evidence="1">Multi-pass membrane protein</topology>
    </subcellularLocation>
</comment>
<dbReference type="InterPro" id="IPR039175">
    <property type="entry name" value="TIM22"/>
</dbReference>
<dbReference type="AlphaFoldDB" id="A0A2U1P0V6"/>
<evidence type="ECO:0000256" key="3">
    <source>
        <dbReference type="ARBA" id="ARBA00022989"/>
    </source>
</evidence>
<evidence type="ECO:0000256" key="4">
    <source>
        <dbReference type="ARBA" id="ARBA00023136"/>
    </source>
</evidence>
<dbReference type="GO" id="GO:0045036">
    <property type="term" value="P:protein targeting to chloroplast"/>
    <property type="evidence" value="ECO:0007669"/>
    <property type="project" value="TreeGrafter"/>
</dbReference>
<name>A0A2U1P0V6_ARTAN</name>
<dbReference type="GO" id="GO:0009706">
    <property type="term" value="C:chloroplast inner membrane"/>
    <property type="evidence" value="ECO:0007669"/>
    <property type="project" value="TreeGrafter"/>
</dbReference>
<dbReference type="STRING" id="35608.A0A2U1P0V6"/>